<dbReference type="InterPro" id="IPR017930">
    <property type="entry name" value="Myb_dom"/>
</dbReference>
<evidence type="ECO:0000256" key="3">
    <source>
        <dbReference type="ARBA" id="ARBA00023242"/>
    </source>
</evidence>
<feature type="region of interest" description="Disordered" evidence="4">
    <location>
        <begin position="476"/>
        <end position="562"/>
    </location>
</feature>
<dbReference type="OMA" id="LDWIVEY"/>
<dbReference type="PANTHER" id="PTHR46267:SF15">
    <property type="entry name" value="WINGED HELIX-TURN-HELIX TRANSCRIPTION REPRESSOR DNA-BINDING PROTEIN-RELATED"/>
    <property type="match status" value="1"/>
</dbReference>
<keyword evidence="2" id="KW-0238">DNA-binding</keyword>
<evidence type="ECO:0000256" key="4">
    <source>
        <dbReference type="SAM" id="MobiDB-lite"/>
    </source>
</evidence>
<dbReference type="EMBL" id="JH992973">
    <property type="protein sequence ID" value="EKX52383.1"/>
    <property type="molecule type" value="Genomic_DNA"/>
</dbReference>
<dbReference type="InterPro" id="IPR001005">
    <property type="entry name" value="SANT/Myb"/>
</dbReference>
<dbReference type="OrthoDB" id="608866at2759"/>
<sequence>MPTQKQGKAVKASGSSAPPVNEHVALEEERMQVISAWMYEHCSRYGLDEALQGLIQSMSRKYHITHEKLAEKADPIGQLRRWIEAREFNLALREFDFVCTDDDLEKSPGSVFWRAFNELKIQAALKELKSDSMDLEQFRQNVQMLFPWQTKNKQDENFKEVNAFRSDSLSISKKDLPKLFAKYPVENLDAVMKEFWTHLASTQKPTMLEIIARDISSGKYAPSFSKQSDPKQIVVDEKDQEEAGDPESAPVPVQEESKTSRRTRAINKKDENSKVAEIEEIPSEKQTQVAVNAEAEEDNANEDKDASRAYFDMSAWDLRDALRLACGRDDEGDWTEIHQQVHPDVVEVLKELSGRKGKPTKQQASEEVQHPAEDESAPEKAAKAKNTESAAASKRSKAAEKVPSDDEVEFVQPKSRAARKHRKRQEEESEEENAPSGGKENANPRKSSRTTPKKAAQDVSAEDAVLIKTLREKRSDLLSKGKDPLEEVLQQSNSTTTRKSPAKSKRKNLLDPPDEGKSLQWDTDDESDEAIKLATPKNDYRPKDFTNQDSTPQKRKADAAGKGYIRWTAEEEETLRKGIERYGPSKWTMILSNFDFHPSRSAVDLKDKWRNLQKKQRSSM</sequence>
<feature type="region of interest" description="Disordered" evidence="4">
    <location>
        <begin position="237"/>
        <end position="307"/>
    </location>
</feature>
<dbReference type="PANTHER" id="PTHR46267">
    <property type="entry name" value="SINGLE MYB HISTONE 4"/>
    <property type="match status" value="1"/>
</dbReference>
<dbReference type="PROSITE" id="PS50090">
    <property type="entry name" value="MYB_LIKE"/>
    <property type="match status" value="1"/>
</dbReference>
<reference evidence="9" key="2">
    <citation type="submission" date="2012-11" db="EMBL/GenBank/DDBJ databases">
        <authorList>
            <person name="Kuo A."/>
            <person name="Curtis B.A."/>
            <person name="Tanifuji G."/>
            <person name="Burki F."/>
            <person name="Gruber A."/>
            <person name="Irimia M."/>
            <person name="Maruyama S."/>
            <person name="Arias M.C."/>
            <person name="Ball S.G."/>
            <person name="Gile G.H."/>
            <person name="Hirakawa Y."/>
            <person name="Hopkins J.F."/>
            <person name="Rensing S.A."/>
            <person name="Schmutz J."/>
            <person name="Symeonidi A."/>
            <person name="Elias M."/>
            <person name="Eveleigh R.J."/>
            <person name="Herman E.K."/>
            <person name="Klute M.J."/>
            <person name="Nakayama T."/>
            <person name="Obornik M."/>
            <person name="Reyes-Prieto A."/>
            <person name="Armbrust E.V."/>
            <person name="Aves S.J."/>
            <person name="Beiko R.G."/>
            <person name="Coutinho P."/>
            <person name="Dacks J.B."/>
            <person name="Durnford D.G."/>
            <person name="Fast N.M."/>
            <person name="Green B.R."/>
            <person name="Grisdale C."/>
            <person name="Hempe F."/>
            <person name="Henrissat B."/>
            <person name="Hoppner M.P."/>
            <person name="Ishida K.-I."/>
            <person name="Kim E."/>
            <person name="Koreny L."/>
            <person name="Kroth P.G."/>
            <person name="Liu Y."/>
            <person name="Malik S.-B."/>
            <person name="Maier U.G."/>
            <person name="McRose D."/>
            <person name="Mock T."/>
            <person name="Neilson J.A."/>
            <person name="Onodera N.T."/>
            <person name="Poole A.M."/>
            <person name="Pritham E.J."/>
            <person name="Richards T.A."/>
            <person name="Rocap G."/>
            <person name="Roy S.W."/>
            <person name="Sarai C."/>
            <person name="Schaack S."/>
            <person name="Shirato S."/>
            <person name="Slamovits C.H."/>
            <person name="Spencer D.F."/>
            <person name="Suzuki S."/>
            <person name="Worden A.Z."/>
            <person name="Zauner S."/>
            <person name="Barry K."/>
            <person name="Bell C."/>
            <person name="Bharti A.K."/>
            <person name="Crow J.A."/>
            <person name="Grimwood J."/>
            <person name="Kramer R."/>
            <person name="Lindquist E."/>
            <person name="Lucas S."/>
            <person name="Salamov A."/>
            <person name="McFadden G.I."/>
            <person name="Lane C.E."/>
            <person name="Keeling P.J."/>
            <person name="Gray M.W."/>
            <person name="Grigoriev I.V."/>
            <person name="Archibald J.M."/>
        </authorList>
    </citation>
    <scope>NUCLEOTIDE SEQUENCE</scope>
    <source>
        <strain evidence="9">CCMP2712</strain>
    </source>
</reference>
<proteinExistence type="predicted"/>
<dbReference type="Pfam" id="PF00249">
    <property type="entry name" value="Myb_DNA-binding"/>
    <property type="match status" value="1"/>
</dbReference>
<dbReference type="InterPro" id="IPR044597">
    <property type="entry name" value="SMH1-6"/>
</dbReference>
<feature type="compositionally biased region" description="Basic and acidic residues" evidence="4">
    <location>
        <begin position="267"/>
        <end position="277"/>
    </location>
</feature>
<accession>L1JWB7</accession>
<evidence type="ECO:0000256" key="2">
    <source>
        <dbReference type="ARBA" id="ARBA00023125"/>
    </source>
</evidence>
<dbReference type="GeneID" id="17308878"/>
<evidence type="ECO:0000259" key="5">
    <source>
        <dbReference type="PROSITE" id="PS50090"/>
    </source>
</evidence>
<dbReference type="RefSeq" id="XP_005839363.1">
    <property type="nucleotide sequence ID" value="XM_005839306.1"/>
</dbReference>
<dbReference type="STRING" id="905079.L1JWB7"/>
<feature type="compositionally biased region" description="Polar residues" evidence="4">
    <location>
        <begin position="489"/>
        <end position="499"/>
    </location>
</feature>
<dbReference type="InterPro" id="IPR009057">
    <property type="entry name" value="Homeodomain-like_sf"/>
</dbReference>
<evidence type="ECO:0000313" key="7">
    <source>
        <dbReference type="EMBL" id="EKX52383.1"/>
    </source>
</evidence>
<feature type="compositionally biased region" description="Basic and acidic residues" evidence="4">
    <location>
        <begin position="367"/>
        <end position="386"/>
    </location>
</feature>
<dbReference type="GO" id="GO:0005634">
    <property type="term" value="C:nucleus"/>
    <property type="evidence" value="ECO:0007669"/>
    <property type="project" value="UniProtKB-SubCell"/>
</dbReference>
<evidence type="ECO:0000259" key="6">
    <source>
        <dbReference type="PROSITE" id="PS51294"/>
    </source>
</evidence>
<dbReference type="GO" id="GO:0003691">
    <property type="term" value="F:double-stranded telomeric DNA binding"/>
    <property type="evidence" value="ECO:0007669"/>
    <property type="project" value="InterPro"/>
</dbReference>
<dbReference type="AlphaFoldDB" id="L1JWB7"/>
<dbReference type="Proteomes" id="UP000011087">
    <property type="component" value="Unassembled WGS sequence"/>
</dbReference>
<evidence type="ECO:0000313" key="9">
    <source>
        <dbReference type="Proteomes" id="UP000011087"/>
    </source>
</evidence>
<feature type="domain" description="Myb-like" evidence="5">
    <location>
        <begin position="566"/>
        <end position="613"/>
    </location>
</feature>
<dbReference type="HOGENOM" id="CLU_441100_0_0_1"/>
<dbReference type="CDD" id="cd11660">
    <property type="entry name" value="SANT_TRF"/>
    <property type="match status" value="1"/>
</dbReference>
<gene>
    <name evidence="7" type="ORF">GUITHDRAFT_134058</name>
</gene>
<feature type="domain" description="HTH myb-type" evidence="6">
    <location>
        <begin position="566"/>
        <end position="617"/>
    </location>
</feature>
<feature type="region of interest" description="Disordered" evidence="4">
    <location>
        <begin position="348"/>
        <end position="464"/>
    </location>
</feature>
<reference evidence="7 9" key="1">
    <citation type="journal article" date="2012" name="Nature">
        <title>Algal genomes reveal evolutionary mosaicism and the fate of nucleomorphs.</title>
        <authorList>
            <consortium name="DOE Joint Genome Institute"/>
            <person name="Curtis B.A."/>
            <person name="Tanifuji G."/>
            <person name="Burki F."/>
            <person name="Gruber A."/>
            <person name="Irimia M."/>
            <person name="Maruyama S."/>
            <person name="Arias M.C."/>
            <person name="Ball S.G."/>
            <person name="Gile G.H."/>
            <person name="Hirakawa Y."/>
            <person name="Hopkins J.F."/>
            <person name="Kuo A."/>
            <person name="Rensing S.A."/>
            <person name="Schmutz J."/>
            <person name="Symeonidi A."/>
            <person name="Elias M."/>
            <person name="Eveleigh R.J."/>
            <person name="Herman E.K."/>
            <person name="Klute M.J."/>
            <person name="Nakayama T."/>
            <person name="Obornik M."/>
            <person name="Reyes-Prieto A."/>
            <person name="Armbrust E.V."/>
            <person name="Aves S.J."/>
            <person name="Beiko R.G."/>
            <person name="Coutinho P."/>
            <person name="Dacks J.B."/>
            <person name="Durnford D.G."/>
            <person name="Fast N.M."/>
            <person name="Green B.R."/>
            <person name="Grisdale C.J."/>
            <person name="Hempel F."/>
            <person name="Henrissat B."/>
            <person name="Hoppner M.P."/>
            <person name="Ishida K."/>
            <person name="Kim E."/>
            <person name="Koreny L."/>
            <person name="Kroth P.G."/>
            <person name="Liu Y."/>
            <person name="Malik S.B."/>
            <person name="Maier U.G."/>
            <person name="McRose D."/>
            <person name="Mock T."/>
            <person name="Neilson J.A."/>
            <person name="Onodera N.T."/>
            <person name="Poole A.M."/>
            <person name="Pritham E.J."/>
            <person name="Richards T.A."/>
            <person name="Rocap G."/>
            <person name="Roy S.W."/>
            <person name="Sarai C."/>
            <person name="Schaack S."/>
            <person name="Shirato S."/>
            <person name="Slamovits C.H."/>
            <person name="Spencer D.F."/>
            <person name="Suzuki S."/>
            <person name="Worden A.Z."/>
            <person name="Zauner S."/>
            <person name="Barry K."/>
            <person name="Bell C."/>
            <person name="Bharti A.K."/>
            <person name="Crow J.A."/>
            <person name="Grimwood J."/>
            <person name="Kramer R."/>
            <person name="Lindquist E."/>
            <person name="Lucas S."/>
            <person name="Salamov A."/>
            <person name="McFadden G.I."/>
            <person name="Lane C.E."/>
            <person name="Keeling P.J."/>
            <person name="Gray M.W."/>
            <person name="Grigoriev I.V."/>
            <person name="Archibald J.M."/>
        </authorList>
    </citation>
    <scope>NUCLEOTIDE SEQUENCE</scope>
    <source>
        <strain evidence="7 9">CCMP2712</strain>
    </source>
</reference>
<evidence type="ECO:0000313" key="8">
    <source>
        <dbReference type="EnsemblProtists" id="EKX52383"/>
    </source>
</evidence>
<evidence type="ECO:0000256" key="1">
    <source>
        <dbReference type="ARBA" id="ARBA00004123"/>
    </source>
</evidence>
<protein>
    <submittedName>
        <fullName evidence="7 8">Uncharacterized protein</fullName>
    </submittedName>
</protein>
<dbReference type="EnsemblProtists" id="EKX52383">
    <property type="protein sequence ID" value="EKX52383"/>
    <property type="gene ID" value="GUITHDRAFT_134058"/>
</dbReference>
<dbReference type="Gene3D" id="1.10.10.60">
    <property type="entry name" value="Homeodomain-like"/>
    <property type="match status" value="1"/>
</dbReference>
<dbReference type="PaxDb" id="55529-EKX52383"/>
<reference evidence="8" key="3">
    <citation type="submission" date="2016-03" db="UniProtKB">
        <authorList>
            <consortium name="EnsemblProtists"/>
        </authorList>
    </citation>
    <scope>IDENTIFICATION</scope>
</reference>
<feature type="compositionally biased region" description="Basic and acidic residues" evidence="4">
    <location>
        <begin position="476"/>
        <end position="485"/>
    </location>
</feature>
<organism evidence="7">
    <name type="scientific">Guillardia theta (strain CCMP2712)</name>
    <name type="common">Cryptophyte</name>
    <dbReference type="NCBI Taxonomy" id="905079"/>
    <lineage>
        <taxon>Eukaryota</taxon>
        <taxon>Cryptophyceae</taxon>
        <taxon>Pyrenomonadales</taxon>
        <taxon>Geminigeraceae</taxon>
        <taxon>Guillardia</taxon>
    </lineage>
</organism>
<keyword evidence="9" id="KW-1185">Reference proteome</keyword>
<dbReference type="PROSITE" id="PS51294">
    <property type="entry name" value="HTH_MYB"/>
    <property type="match status" value="1"/>
</dbReference>
<name>L1JWB7_GUITC</name>
<dbReference type="SMART" id="SM00717">
    <property type="entry name" value="SANT"/>
    <property type="match status" value="1"/>
</dbReference>
<comment type="subcellular location">
    <subcellularLocation>
        <location evidence="1">Nucleus</location>
    </subcellularLocation>
</comment>
<dbReference type="SUPFAM" id="SSF46689">
    <property type="entry name" value="Homeodomain-like"/>
    <property type="match status" value="1"/>
</dbReference>
<keyword evidence="3" id="KW-0539">Nucleus</keyword>
<dbReference type="KEGG" id="gtt:GUITHDRAFT_134058"/>